<evidence type="ECO:0000313" key="2">
    <source>
        <dbReference type="Proteomes" id="UP000664628"/>
    </source>
</evidence>
<organism evidence="1 2">
    <name type="scientific">Fibrella forsythiae</name>
    <dbReference type="NCBI Taxonomy" id="2817061"/>
    <lineage>
        <taxon>Bacteria</taxon>
        <taxon>Pseudomonadati</taxon>
        <taxon>Bacteroidota</taxon>
        <taxon>Cytophagia</taxon>
        <taxon>Cytophagales</taxon>
        <taxon>Spirosomataceae</taxon>
        <taxon>Fibrella</taxon>
    </lineage>
</organism>
<comment type="caution">
    <text evidence="1">The sequence shown here is derived from an EMBL/GenBank/DDBJ whole genome shotgun (WGS) entry which is preliminary data.</text>
</comment>
<dbReference type="EMBL" id="JAFMYW010000012">
    <property type="protein sequence ID" value="MBO0952545.1"/>
    <property type="molecule type" value="Genomic_DNA"/>
</dbReference>
<accession>A0ABS3JR98</accession>
<dbReference type="InterPro" id="IPR032560">
    <property type="entry name" value="DUF4932"/>
</dbReference>
<dbReference type="RefSeq" id="WP_207332499.1">
    <property type="nucleotide sequence ID" value="NZ_JAFMYW010000012.1"/>
</dbReference>
<name>A0ABS3JR98_9BACT</name>
<reference evidence="1 2" key="1">
    <citation type="submission" date="2021-03" db="EMBL/GenBank/DDBJ databases">
        <title>Fibrella sp. HMF5405 genome sequencing and assembly.</title>
        <authorList>
            <person name="Kang H."/>
            <person name="Kim H."/>
            <person name="Bae S."/>
            <person name="Joh K."/>
        </authorList>
    </citation>
    <scope>NUCLEOTIDE SEQUENCE [LARGE SCALE GENOMIC DNA]</scope>
    <source>
        <strain evidence="1 2">HMF5405</strain>
    </source>
</reference>
<keyword evidence="2" id="KW-1185">Reference proteome</keyword>
<sequence length="132" mass="15302">MELFFEADLNNLVWHEGSHIYINPLLSRYRAQIDSLVHLVPASEVLTRQNITDWPHFVDESLVRAISLALHRVHLPAQAVQQLLREQKGGFVYTDALAELIVADYVQTRRYPTFEAYFPVLLTKWAGQKRTN</sequence>
<proteinExistence type="predicted"/>
<evidence type="ECO:0000313" key="1">
    <source>
        <dbReference type="EMBL" id="MBO0952545.1"/>
    </source>
</evidence>
<protein>
    <submittedName>
        <fullName evidence="1">DUF4932 domain-containing protein</fullName>
    </submittedName>
</protein>
<dbReference type="Proteomes" id="UP000664628">
    <property type="component" value="Unassembled WGS sequence"/>
</dbReference>
<dbReference type="Pfam" id="PF16286">
    <property type="entry name" value="DUF4932"/>
    <property type="match status" value="1"/>
</dbReference>
<gene>
    <name evidence="1" type="ORF">J2I46_28440</name>
</gene>